<dbReference type="RefSeq" id="WP_152912456.1">
    <property type="nucleotide sequence ID" value="NZ_LFTY01000002.1"/>
</dbReference>
<feature type="transmembrane region" description="Helical" evidence="1">
    <location>
        <begin position="58"/>
        <end position="76"/>
    </location>
</feature>
<keyword evidence="3" id="KW-1185">Reference proteome</keyword>
<evidence type="ECO:0008006" key="4">
    <source>
        <dbReference type="Google" id="ProtNLM"/>
    </source>
</evidence>
<sequence length="113" mass="11975">MKDQQQKGGQMSDQNSLAELFNNMREQLALLAFAGVGGAFFRAVLAPEEQWKRRVIQGISGALSAVFLGGVLAHVIDSMTGAGALSYLAAGFLMGSGGELAVKAMQDRLMVKK</sequence>
<gene>
    <name evidence="2" type="ORF">AIOL_001942</name>
</gene>
<dbReference type="OrthoDB" id="7865568at2"/>
<dbReference type="PATRIC" id="fig|1675527.3.peg.2041"/>
<dbReference type="STRING" id="1675527.AIOL_001942"/>
<name>A0A0J9E579_9RHOB</name>
<evidence type="ECO:0000313" key="3">
    <source>
        <dbReference type="Proteomes" id="UP000037178"/>
    </source>
</evidence>
<accession>A0A0J9E579</accession>
<keyword evidence="1" id="KW-1133">Transmembrane helix</keyword>
<keyword evidence="1" id="KW-0472">Membrane</keyword>
<organism evidence="2 3">
    <name type="scientific">Candidatus Rhodobacter oscarellae</name>
    <dbReference type="NCBI Taxonomy" id="1675527"/>
    <lineage>
        <taxon>Bacteria</taxon>
        <taxon>Pseudomonadati</taxon>
        <taxon>Pseudomonadota</taxon>
        <taxon>Alphaproteobacteria</taxon>
        <taxon>Rhodobacterales</taxon>
        <taxon>Rhodobacter group</taxon>
        <taxon>Rhodobacter</taxon>
    </lineage>
</organism>
<keyword evidence="1" id="KW-0812">Transmembrane</keyword>
<comment type="caution">
    <text evidence="2">The sequence shown here is derived from an EMBL/GenBank/DDBJ whole genome shotgun (WGS) entry which is preliminary data.</text>
</comment>
<proteinExistence type="predicted"/>
<evidence type="ECO:0000313" key="2">
    <source>
        <dbReference type="EMBL" id="KMW56984.1"/>
    </source>
</evidence>
<feature type="transmembrane region" description="Helical" evidence="1">
    <location>
        <begin position="28"/>
        <end position="46"/>
    </location>
</feature>
<feature type="transmembrane region" description="Helical" evidence="1">
    <location>
        <begin position="82"/>
        <end position="102"/>
    </location>
</feature>
<dbReference type="AlphaFoldDB" id="A0A0J9E579"/>
<reference evidence="2 3" key="1">
    <citation type="submission" date="2015-06" db="EMBL/GenBank/DDBJ databases">
        <title>Draft genome sequence of an Alphaproteobacteria species associated to the Mediterranean sponge Oscarella lobularis.</title>
        <authorList>
            <person name="Jourda C."/>
            <person name="Santini S."/>
            <person name="Claverie J.-M."/>
        </authorList>
    </citation>
    <scope>NUCLEOTIDE SEQUENCE [LARGE SCALE GENOMIC DNA]</scope>
    <source>
        <strain evidence="2">IGS</strain>
    </source>
</reference>
<dbReference type="Proteomes" id="UP000037178">
    <property type="component" value="Unassembled WGS sequence"/>
</dbReference>
<evidence type="ECO:0000256" key="1">
    <source>
        <dbReference type="SAM" id="Phobius"/>
    </source>
</evidence>
<dbReference type="EMBL" id="LFTY01000002">
    <property type="protein sequence ID" value="KMW56984.1"/>
    <property type="molecule type" value="Genomic_DNA"/>
</dbReference>
<protein>
    <recommendedName>
        <fullName evidence="4">Holin</fullName>
    </recommendedName>
</protein>